<proteinExistence type="predicted"/>
<dbReference type="SMART" id="SM00220">
    <property type="entry name" value="S_TKc"/>
    <property type="match status" value="1"/>
</dbReference>
<dbReference type="PROSITE" id="PS00107">
    <property type="entry name" value="PROTEIN_KINASE_ATP"/>
    <property type="match status" value="1"/>
</dbReference>
<dbReference type="InterPro" id="IPR041916">
    <property type="entry name" value="Anti_sigma_zinc_sf"/>
</dbReference>
<feature type="transmembrane region" description="Helical" evidence="6">
    <location>
        <begin position="397"/>
        <end position="422"/>
    </location>
</feature>
<dbReference type="PROSITE" id="PS50011">
    <property type="entry name" value="PROTEIN_KINASE_DOM"/>
    <property type="match status" value="1"/>
</dbReference>
<keyword evidence="2 5" id="KW-0547">Nucleotide-binding</keyword>
<keyword evidence="6" id="KW-1133">Transmembrane helix</keyword>
<dbReference type="PANTHER" id="PTHR43289">
    <property type="entry name" value="MITOGEN-ACTIVATED PROTEIN KINASE KINASE KINASE 20-RELATED"/>
    <property type="match status" value="1"/>
</dbReference>
<evidence type="ECO:0000259" key="7">
    <source>
        <dbReference type="PROSITE" id="PS50011"/>
    </source>
</evidence>
<dbReference type="Gene3D" id="1.10.10.1320">
    <property type="entry name" value="Anti-sigma factor, zinc-finger domain"/>
    <property type="match status" value="1"/>
</dbReference>
<dbReference type="RefSeq" id="WP_289161736.1">
    <property type="nucleotide sequence ID" value="NZ_CP141221.1"/>
</dbReference>
<dbReference type="InterPro" id="IPR000719">
    <property type="entry name" value="Prot_kinase_dom"/>
</dbReference>
<evidence type="ECO:0000313" key="8">
    <source>
        <dbReference type="EMBL" id="MDM4014017.1"/>
    </source>
</evidence>
<sequence length="485" mass="53074">MKSPASDQRRHPSEAELLSCMDGSSDARSQRAVIEHLDHCESCQRRIESLSSQDQSSLRIVSALQAETRAVTSSKSDAGTFNHETSLNDFAVNFLQPSCRGDALGAIGDFDVLSVIGVGGMGVVLKGFDAELNRPVAIKVMSPHLAAMGVARQRFLREAQATAAIVHPNVMPVLSVSESTSSLPFLVMPYVVCHSLQQRIDAEGALPTIDVLRIGTQVAAALAAAHAQGLVHRDVKPANILLERGVDRAMLTDFGLARAADDVSVTRSGFIAGTPQFMSPEQARGEAIDQRSDLFSLGSVIYTMAVGQPPFRSETSYGVLRKIIESEPKSLREANPDVPEWLETLTFKLLSKESMQRFRSAAEVQSMLESCLAHVQQPTVAKLPESLRMKKRTRSRLLFVFGSALLLFWGITMGAFLLYAMAHEDPQQNAVKVTREDVGVEAEISDPLGDSIDQLEIEVNALRRELEQEGTDQWWFSETQPDNQS</sequence>
<dbReference type="InterPro" id="IPR017441">
    <property type="entry name" value="Protein_kinase_ATP_BS"/>
</dbReference>
<evidence type="ECO:0000256" key="5">
    <source>
        <dbReference type="PROSITE-ProRule" id="PRU10141"/>
    </source>
</evidence>
<name>A0ABT7PC01_9BACT</name>
<dbReference type="InterPro" id="IPR008271">
    <property type="entry name" value="Ser/Thr_kinase_AS"/>
</dbReference>
<evidence type="ECO:0000256" key="4">
    <source>
        <dbReference type="ARBA" id="ARBA00022840"/>
    </source>
</evidence>
<dbReference type="InterPro" id="IPR011009">
    <property type="entry name" value="Kinase-like_dom_sf"/>
</dbReference>
<feature type="binding site" evidence="5">
    <location>
        <position position="139"/>
    </location>
    <ligand>
        <name>ATP</name>
        <dbReference type="ChEBI" id="CHEBI:30616"/>
    </ligand>
</feature>
<evidence type="ECO:0000256" key="2">
    <source>
        <dbReference type="ARBA" id="ARBA00022741"/>
    </source>
</evidence>
<protein>
    <submittedName>
        <fullName evidence="8">Serine/threonine-protein kinase</fullName>
        <ecNumber evidence="8">2.7.11.1</ecNumber>
    </submittedName>
</protein>
<evidence type="ECO:0000256" key="6">
    <source>
        <dbReference type="SAM" id="Phobius"/>
    </source>
</evidence>
<dbReference type="Proteomes" id="UP001239462">
    <property type="component" value="Unassembled WGS sequence"/>
</dbReference>
<dbReference type="Gene3D" id="3.30.200.20">
    <property type="entry name" value="Phosphorylase Kinase, domain 1"/>
    <property type="match status" value="1"/>
</dbReference>
<accession>A0ABT7PC01</accession>
<dbReference type="Pfam" id="PF00069">
    <property type="entry name" value="Pkinase"/>
    <property type="match status" value="1"/>
</dbReference>
<dbReference type="EMBL" id="JASZZN010000001">
    <property type="protein sequence ID" value="MDM4014017.1"/>
    <property type="molecule type" value="Genomic_DNA"/>
</dbReference>
<reference evidence="8 9" key="1">
    <citation type="submission" date="2023-06" db="EMBL/GenBank/DDBJ databases">
        <title>Roseiconus lacunae JC819 isolated from Gulf of Mannar region, Tamil Nadu.</title>
        <authorList>
            <person name="Pk S."/>
            <person name="Ch S."/>
            <person name="Ch V.R."/>
        </authorList>
    </citation>
    <scope>NUCLEOTIDE SEQUENCE [LARGE SCALE GENOMIC DNA]</scope>
    <source>
        <strain evidence="8 9">JC819</strain>
    </source>
</reference>
<dbReference type="PROSITE" id="PS00108">
    <property type="entry name" value="PROTEIN_KINASE_ST"/>
    <property type="match status" value="1"/>
</dbReference>
<organism evidence="8 9">
    <name type="scientific">Roseiconus lacunae</name>
    <dbReference type="NCBI Taxonomy" id="2605694"/>
    <lineage>
        <taxon>Bacteria</taxon>
        <taxon>Pseudomonadati</taxon>
        <taxon>Planctomycetota</taxon>
        <taxon>Planctomycetia</taxon>
        <taxon>Pirellulales</taxon>
        <taxon>Pirellulaceae</taxon>
        <taxon>Roseiconus</taxon>
    </lineage>
</organism>
<gene>
    <name evidence="8" type="ORF">QTN89_01160</name>
</gene>
<evidence type="ECO:0000313" key="9">
    <source>
        <dbReference type="Proteomes" id="UP001239462"/>
    </source>
</evidence>
<keyword evidence="4 5" id="KW-0067">ATP-binding</keyword>
<dbReference type="PANTHER" id="PTHR43289:SF6">
    <property type="entry name" value="SERINE_THREONINE-PROTEIN KINASE NEKL-3"/>
    <property type="match status" value="1"/>
</dbReference>
<dbReference type="SUPFAM" id="SSF56112">
    <property type="entry name" value="Protein kinase-like (PK-like)"/>
    <property type="match status" value="1"/>
</dbReference>
<keyword evidence="9" id="KW-1185">Reference proteome</keyword>
<keyword evidence="1 8" id="KW-0808">Transferase</keyword>
<keyword evidence="6" id="KW-0812">Transmembrane</keyword>
<dbReference type="Gene3D" id="1.10.510.10">
    <property type="entry name" value="Transferase(Phosphotransferase) domain 1"/>
    <property type="match status" value="1"/>
</dbReference>
<evidence type="ECO:0000256" key="1">
    <source>
        <dbReference type="ARBA" id="ARBA00022679"/>
    </source>
</evidence>
<dbReference type="CDD" id="cd14014">
    <property type="entry name" value="STKc_PknB_like"/>
    <property type="match status" value="1"/>
</dbReference>
<evidence type="ECO:0000256" key="3">
    <source>
        <dbReference type="ARBA" id="ARBA00022777"/>
    </source>
</evidence>
<keyword evidence="3 8" id="KW-0418">Kinase</keyword>
<keyword evidence="6" id="KW-0472">Membrane</keyword>
<feature type="domain" description="Protein kinase" evidence="7">
    <location>
        <begin position="110"/>
        <end position="380"/>
    </location>
</feature>
<dbReference type="GO" id="GO:0004674">
    <property type="term" value="F:protein serine/threonine kinase activity"/>
    <property type="evidence" value="ECO:0007669"/>
    <property type="project" value="UniProtKB-EC"/>
</dbReference>
<dbReference type="EC" id="2.7.11.1" evidence="8"/>
<comment type="caution">
    <text evidence="8">The sequence shown here is derived from an EMBL/GenBank/DDBJ whole genome shotgun (WGS) entry which is preliminary data.</text>
</comment>